<dbReference type="GO" id="GO:0009306">
    <property type="term" value="P:protein secretion"/>
    <property type="evidence" value="ECO:0007669"/>
    <property type="project" value="InterPro"/>
</dbReference>
<name>A0A4V2G7E7_9ACTN</name>
<proteinExistence type="predicted"/>
<dbReference type="EMBL" id="SHKY01000001">
    <property type="protein sequence ID" value="RZU52266.1"/>
    <property type="molecule type" value="Genomic_DNA"/>
</dbReference>
<organism evidence="1 2">
    <name type="scientific">Krasilnikovia cinnamomea</name>
    <dbReference type="NCBI Taxonomy" id="349313"/>
    <lineage>
        <taxon>Bacteria</taxon>
        <taxon>Bacillati</taxon>
        <taxon>Actinomycetota</taxon>
        <taxon>Actinomycetes</taxon>
        <taxon>Micromonosporales</taxon>
        <taxon>Micromonosporaceae</taxon>
        <taxon>Krasilnikovia</taxon>
    </lineage>
</organism>
<dbReference type="RefSeq" id="WP_130510899.1">
    <property type="nucleotide sequence ID" value="NZ_SHKY01000001.1"/>
</dbReference>
<sequence>MTDQFGVRHTELTTHAGHVEAVADRVTTAQQAGAAVRAGADAYGKLCAIVPVALGVLQDILVDGIGAAAESLHDTGARLRATAAGYDGSDQRSAEALHRVKERM</sequence>
<evidence type="ECO:0000313" key="1">
    <source>
        <dbReference type="EMBL" id="RZU52266.1"/>
    </source>
</evidence>
<comment type="caution">
    <text evidence="1">The sequence shown here is derived from an EMBL/GenBank/DDBJ whole genome shotgun (WGS) entry which is preliminary data.</text>
</comment>
<dbReference type="Proteomes" id="UP000292564">
    <property type="component" value="Unassembled WGS sequence"/>
</dbReference>
<keyword evidence="2" id="KW-1185">Reference proteome</keyword>
<gene>
    <name evidence="1" type="ORF">EV385_4114</name>
</gene>
<reference evidence="1 2" key="1">
    <citation type="submission" date="2019-02" db="EMBL/GenBank/DDBJ databases">
        <title>Sequencing the genomes of 1000 actinobacteria strains.</title>
        <authorList>
            <person name="Klenk H.-P."/>
        </authorList>
    </citation>
    <scope>NUCLEOTIDE SEQUENCE [LARGE SCALE GENOMIC DNA]</scope>
    <source>
        <strain evidence="1 2">DSM 45162</strain>
    </source>
</reference>
<protein>
    <submittedName>
        <fullName evidence="1">Excreted virulence factor EspC (Type VII ESX diderm)</fullName>
    </submittedName>
</protein>
<dbReference type="Pfam" id="PF10824">
    <property type="entry name" value="T7SS_ESX_EspC"/>
    <property type="match status" value="1"/>
</dbReference>
<evidence type="ECO:0000313" key="2">
    <source>
        <dbReference type="Proteomes" id="UP000292564"/>
    </source>
</evidence>
<accession>A0A4V2G7E7</accession>
<dbReference type="AlphaFoldDB" id="A0A4V2G7E7"/>
<dbReference type="InterPro" id="IPR022536">
    <property type="entry name" value="EspC"/>
</dbReference>
<dbReference type="OrthoDB" id="3402696at2"/>